<dbReference type="GO" id="GO:0050649">
    <property type="term" value="F:testosterone 6-beta-hydroxylase activity"/>
    <property type="evidence" value="ECO:0007669"/>
    <property type="project" value="TreeGrafter"/>
</dbReference>
<proteinExistence type="inferred from homology"/>
<reference evidence="8 9" key="1">
    <citation type="submission" date="2016-06" db="EMBL/GenBank/DDBJ databases">
        <title>The Draft Genome Sequence and Annotation of the Desert Woodrat Neotoma lepida.</title>
        <authorList>
            <person name="Campbell M."/>
            <person name="Oakeson K.F."/>
            <person name="Yandell M."/>
            <person name="Halpert J.R."/>
            <person name="Dearing D."/>
        </authorList>
    </citation>
    <scope>NUCLEOTIDE SEQUENCE [LARGE SCALE GENOMIC DNA]</scope>
    <source>
        <strain evidence="8">417</strain>
        <tissue evidence="8">Liver</tissue>
    </source>
</reference>
<accession>A0A1A6HNM0</accession>
<dbReference type="Gene3D" id="1.10.630.10">
    <property type="entry name" value="Cytochrome P450"/>
    <property type="match status" value="1"/>
</dbReference>
<dbReference type="InterPro" id="IPR050705">
    <property type="entry name" value="Cytochrome_P450_3A"/>
</dbReference>
<dbReference type="InterPro" id="IPR036396">
    <property type="entry name" value="Cyt_P450_sf"/>
</dbReference>
<dbReference type="PANTHER" id="PTHR24302">
    <property type="entry name" value="CYTOCHROME P450 FAMILY 3"/>
    <property type="match status" value="1"/>
</dbReference>
<evidence type="ECO:0000313" key="8">
    <source>
        <dbReference type="EMBL" id="OBS79590.1"/>
    </source>
</evidence>
<feature type="non-terminal residue" evidence="8">
    <location>
        <position position="90"/>
    </location>
</feature>
<dbReference type="GO" id="GO:0008202">
    <property type="term" value="P:steroid metabolic process"/>
    <property type="evidence" value="ECO:0007669"/>
    <property type="project" value="TreeGrafter"/>
</dbReference>
<evidence type="ECO:0000256" key="7">
    <source>
        <dbReference type="ARBA" id="ARBA00023033"/>
    </source>
</evidence>
<dbReference type="PANTHER" id="PTHR24302:SF8">
    <property type="entry name" value="CYTOCHROME P450 3A-RELATED"/>
    <property type="match status" value="1"/>
</dbReference>
<dbReference type="STRING" id="56216.A0A1A6HNM0"/>
<dbReference type="GO" id="GO:0005506">
    <property type="term" value="F:iron ion binding"/>
    <property type="evidence" value="ECO:0007669"/>
    <property type="project" value="InterPro"/>
</dbReference>
<comment type="caution">
    <text evidence="8">The sequence shown here is derived from an EMBL/GenBank/DDBJ whole genome shotgun (WGS) entry which is preliminary data.</text>
</comment>
<keyword evidence="6" id="KW-0408">Iron</keyword>
<comment type="similarity">
    <text evidence="2">Belongs to the cytochrome P450 family.</text>
</comment>
<protein>
    <submittedName>
        <fullName evidence="8">Uncharacterized protein</fullName>
    </submittedName>
</protein>
<evidence type="ECO:0000256" key="2">
    <source>
        <dbReference type="ARBA" id="ARBA00010617"/>
    </source>
</evidence>
<evidence type="ECO:0000256" key="5">
    <source>
        <dbReference type="ARBA" id="ARBA00023002"/>
    </source>
</evidence>
<dbReference type="GO" id="GO:0016705">
    <property type="term" value="F:oxidoreductase activity, acting on paired donors, with incorporation or reduction of molecular oxygen"/>
    <property type="evidence" value="ECO:0007669"/>
    <property type="project" value="InterPro"/>
</dbReference>
<dbReference type="GO" id="GO:0020037">
    <property type="term" value="F:heme binding"/>
    <property type="evidence" value="ECO:0007669"/>
    <property type="project" value="InterPro"/>
</dbReference>
<evidence type="ECO:0000313" key="9">
    <source>
        <dbReference type="Proteomes" id="UP000092124"/>
    </source>
</evidence>
<dbReference type="EMBL" id="LZPO01019248">
    <property type="protein sequence ID" value="OBS79590.1"/>
    <property type="molecule type" value="Genomic_DNA"/>
</dbReference>
<dbReference type="OrthoDB" id="1470350at2759"/>
<keyword evidence="3" id="KW-0349">Heme</keyword>
<organism evidence="8 9">
    <name type="scientific">Neotoma lepida</name>
    <name type="common">Desert woodrat</name>
    <dbReference type="NCBI Taxonomy" id="56216"/>
    <lineage>
        <taxon>Eukaryota</taxon>
        <taxon>Metazoa</taxon>
        <taxon>Chordata</taxon>
        <taxon>Craniata</taxon>
        <taxon>Vertebrata</taxon>
        <taxon>Euteleostomi</taxon>
        <taxon>Mammalia</taxon>
        <taxon>Eutheria</taxon>
        <taxon>Euarchontoglires</taxon>
        <taxon>Glires</taxon>
        <taxon>Rodentia</taxon>
        <taxon>Myomorpha</taxon>
        <taxon>Muroidea</taxon>
        <taxon>Cricetidae</taxon>
        <taxon>Neotominae</taxon>
        <taxon>Neotoma</taxon>
    </lineage>
</organism>
<evidence type="ECO:0000256" key="6">
    <source>
        <dbReference type="ARBA" id="ARBA00023004"/>
    </source>
</evidence>
<evidence type="ECO:0000256" key="3">
    <source>
        <dbReference type="ARBA" id="ARBA00022617"/>
    </source>
</evidence>
<dbReference type="InterPro" id="IPR002397">
    <property type="entry name" value="Cyt_P450_B"/>
</dbReference>
<gene>
    <name evidence="8" type="ORF">A6R68_22208</name>
</gene>
<evidence type="ECO:0000256" key="4">
    <source>
        <dbReference type="ARBA" id="ARBA00022723"/>
    </source>
</evidence>
<keyword evidence="9" id="KW-1185">Reference proteome</keyword>
<dbReference type="PRINTS" id="PR00359">
    <property type="entry name" value="BP450"/>
</dbReference>
<dbReference type="GO" id="GO:0070989">
    <property type="term" value="P:oxidative demethylation"/>
    <property type="evidence" value="ECO:0007669"/>
    <property type="project" value="TreeGrafter"/>
</dbReference>
<sequence length="90" mass="10516">MESKPHLETFVSSSQAPVTYDALMDMEYLDMMANESLRLYPITNRLERVSKKDVEINGVFIPKGTTVMVPTYPLHRDPKYWPEPEEFHPE</sequence>
<name>A0A1A6HNM0_NEOLE</name>
<dbReference type="Proteomes" id="UP000092124">
    <property type="component" value="Unassembled WGS sequence"/>
</dbReference>
<dbReference type="AlphaFoldDB" id="A0A1A6HNM0"/>
<dbReference type="SUPFAM" id="SSF48264">
    <property type="entry name" value="Cytochrome P450"/>
    <property type="match status" value="1"/>
</dbReference>
<keyword evidence="5" id="KW-0560">Oxidoreductase</keyword>
<dbReference type="InterPro" id="IPR001128">
    <property type="entry name" value="Cyt_P450"/>
</dbReference>
<comment type="cofactor">
    <cofactor evidence="1">
        <name>heme</name>
        <dbReference type="ChEBI" id="CHEBI:30413"/>
    </cofactor>
</comment>
<keyword evidence="4" id="KW-0479">Metal-binding</keyword>
<keyword evidence="7" id="KW-0503">Monooxygenase</keyword>
<dbReference type="Pfam" id="PF00067">
    <property type="entry name" value="p450"/>
    <property type="match status" value="1"/>
</dbReference>
<evidence type="ECO:0000256" key="1">
    <source>
        <dbReference type="ARBA" id="ARBA00001971"/>
    </source>
</evidence>